<dbReference type="InterPro" id="IPR007492">
    <property type="entry name" value="LytTR_DNA-bd_dom"/>
</dbReference>
<feature type="transmembrane region" description="Helical" evidence="1">
    <location>
        <begin position="51"/>
        <end position="70"/>
    </location>
</feature>
<dbReference type="RefSeq" id="WP_073136786.1">
    <property type="nucleotide sequence ID" value="NZ_FQWQ01000002.1"/>
</dbReference>
<feature type="transmembrane region" description="Helical" evidence="1">
    <location>
        <begin position="21"/>
        <end position="39"/>
    </location>
</feature>
<keyword evidence="1" id="KW-1133">Transmembrane helix</keyword>
<feature type="transmembrane region" description="Helical" evidence="1">
    <location>
        <begin position="128"/>
        <end position="145"/>
    </location>
</feature>
<dbReference type="PANTHER" id="PTHR37299">
    <property type="entry name" value="TRANSCRIPTIONAL REGULATOR-RELATED"/>
    <property type="match status" value="1"/>
</dbReference>
<dbReference type="PANTHER" id="PTHR37299:SF1">
    <property type="entry name" value="STAGE 0 SPORULATION PROTEIN A HOMOLOG"/>
    <property type="match status" value="1"/>
</dbReference>
<keyword evidence="3" id="KW-0238">DNA-binding</keyword>
<organism evidence="3 4">
    <name type="scientific">Chryseolinea serpens</name>
    <dbReference type="NCBI Taxonomy" id="947013"/>
    <lineage>
        <taxon>Bacteria</taxon>
        <taxon>Pseudomonadati</taxon>
        <taxon>Bacteroidota</taxon>
        <taxon>Cytophagia</taxon>
        <taxon>Cytophagales</taxon>
        <taxon>Fulvivirgaceae</taxon>
        <taxon>Chryseolinea</taxon>
    </lineage>
</organism>
<dbReference type="GO" id="GO:0003677">
    <property type="term" value="F:DNA binding"/>
    <property type="evidence" value="ECO:0007669"/>
    <property type="project" value="UniProtKB-KW"/>
</dbReference>
<dbReference type="AlphaFoldDB" id="A0A1M5S2C0"/>
<dbReference type="Proteomes" id="UP000184212">
    <property type="component" value="Unassembled WGS sequence"/>
</dbReference>
<dbReference type="OrthoDB" id="1118393at2"/>
<dbReference type="Gene3D" id="2.40.50.1020">
    <property type="entry name" value="LytTr DNA-binding domain"/>
    <property type="match status" value="1"/>
</dbReference>
<dbReference type="SMART" id="SM00850">
    <property type="entry name" value="LytTR"/>
    <property type="match status" value="1"/>
</dbReference>
<dbReference type="STRING" id="947013.SAMN04488109_3711"/>
<name>A0A1M5S2C0_9BACT</name>
<feature type="domain" description="HTH LytTR-type" evidence="2">
    <location>
        <begin position="200"/>
        <end position="293"/>
    </location>
</feature>
<protein>
    <submittedName>
        <fullName evidence="3">LytTr DNA-binding domain-containing protein</fullName>
    </submittedName>
</protein>
<gene>
    <name evidence="3" type="ORF">SAMN04488109_3711</name>
</gene>
<keyword evidence="1" id="KW-0472">Membrane</keyword>
<dbReference type="GO" id="GO:0000156">
    <property type="term" value="F:phosphorelay response regulator activity"/>
    <property type="evidence" value="ECO:0007669"/>
    <property type="project" value="InterPro"/>
</dbReference>
<dbReference type="PROSITE" id="PS50930">
    <property type="entry name" value="HTH_LYTTR"/>
    <property type="match status" value="1"/>
</dbReference>
<accession>A0A1M5S2C0</accession>
<evidence type="ECO:0000313" key="3">
    <source>
        <dbReference type="EMBL" id="SHH32619.1"/>
    </source>
</evidence>
<proteinExistence type="predicted"/>
<dbReference type="InterPro" id="IPR046947">
    <property type="entry name" value="LytR-like"/>
</dbReference>
<keyword evidence="4" id="KW-1185">Reference proteome</keyword>
<dbReference type="EMBL" id="FQWQ01000002">
    <property type="protein sequence ID" value="SHH32619.1"/>
    <property type="molecule type" value="Genomic_DNA"/>
</dbReference>
<evidence type="ECO:0000313" key="4">
    <source>
        <dbReference type="Proteomes" id="UP000184212"/>
    </source>
</evidence>
<evidence type="ECO:0000259" key="2">
    <source>
        <dbReference type="PROSITE" id="PS50930"/>
    </source>
</evidence>
<evidence type="ECO:0000256" key="1">
    <source>
        <dbReference type="SAM" id="Phobius"/>
    </source>
</evidence>
<keyword evidence="1" id="KW-0812">Transmembrane</keyword>
<sequence>MRLAEKLDSPFPFYLNDERKNVIFILFVSLFVVFFLQVYQTSHHQQHVLTLGHKFLFGGVTFLVLFFNILVLPRLFPQTFDSSQWTIKKYILLTLWHCVVIGAASSLIEKLFLFPDMPFWELVIGANRQVAQTGVITITIMTLFLRNNVLKQHLRSATQANRELKEIKSLKRETPASNGQNHHLTLHSETSETLSFHLPDLLFIEADDNYSTVVWKDAKGMHKKLLRANLKSMESQINNDFAIRCHRSYLVNVNAIANISGNANGYKLQILDTDISIPVSRTKGKEVIEKIHHLRNAMEMA</sequence>
<dbReference type="Pfam" id="PF04397">
    <property type="entry name" value="LytTR"/>
    <property type="match status" value="1"/>
</dbReference>
<feature type="transmembrane region" description="Helical" evidence="1">
    <location>
        <begin position="90"/>
        <end position="108"/>
    </location>
</feature>
<reference evidence="3 4" key="1">
    <citation type="submission" date="2016-11" db="EMBL/GenBank/DDBJ databases">
        <authorList>
            <person name="Jaros S."/>
            <person name="Januszkiewicz K."/>
            <person name="Wedrychowicz H."/>
        </authorList>
    </citation>
    <scope>NUCLEOTIDE SEQUENCE [LARGE SCALE GENOMIC DNA]</scope>
    <source>
        <strain evidence="3 4">DSM 24574</strain>
    </source>
</reference>